<evidence type="ECO:0000313" key="1">
    <source>
        <dbReference type="Proteomes" id="UP000887565"/>
    </source>
</evidence>
<evidence type="ECO:0000313" key="2">
    <source>
        <dbReference type="WBParaSite" id="nRc.2.0.1.t24490-RA"/>
    </source>
</evidence>
<proteinExistence type="predicted"/>
<sequence>MNFVIYYLDNKPFRNGFWDIVKRMTGCVGRCEVDAVGARFSKNQSKAVGLQKLTKSRKILNDVLTNLTSWRIADVELIAVLSLLTAETAAGTFACATDSAFFVETAAGSFALPPPAIILCDNLDDRMDL</sequence>
<accession>A0A915JF99</accession>
<dbReference type="Proteomes" id="UP000887565">
    <property type="component" value="Unplaced"/>
</dbReference>
<reference evidence="2" key="1">
    <citation type="submission" date="2022-11" db="UniProtKB">
        <authorList>
            <consortium name="WormBaseParasite"/>
        </authorList>
    </citation>
    <scope>IDENTIFICATION</scope>
</reference>
<organism evidence="1 2">
    <name type="scientific">Romanomermis culicivorax</name>
    <name type="common">Nematode worm</name>
    <dbReference type="NCBI Taxonomy" id="13658"/>
    <lineage>
        <taxon>Eukaryota</taxon>
        <taxon>Metazoa</taxon>
        <taxon>Ecdysozoa</taxon>
        <taxon>Nematoda</taxon>
        <taxon>Enoplea</taxon>
        <taxon>Dorylaimia</taxon>
        <taxon>Mermithida</taxon>
        <taxon>Mermithoidea</taxon>
        <taxon>Mermithidae</taxon>
        <taxon>Romanomermis</taxon>
    </lineage>
</organism>
<keyword evidence="1" id="KW-1185">Reference proteome</keyword>
<name>A0A915JF99_ROMCU</name>
<protein>
    <submittedName>
        <fullName evidence="2">Uncharacterized protein</fullName>
    </submittedName>
</protein>
<dbReference type="WBParaSite" id="nRc.2.0.1.t24490-RA">
    <property type="protein sequence ID" value="nRc.2.0.1.t24490-RA"/>
    <property type="gene ID" value="nRc.2.0.1.g24490"/>
</dbReference>
<dbReference type="AlphaFoldDB" id="A0A915JF99"/>